<gene>
    <name evidence="1" type="ORF">NDU88_005985</name>
</gene>
<proteinExistence type="predicted"/>
<dbReference type="Proteomes" id="UP001066276">
    <property type="component" value="Chromosome 6"/>
</dbReference>
<keyword evidence="2" id="KW-1185">Reference proteome</keyword>
<sequence>MTCSPPVKKAVKAKLVKTRGRAACASYSNAALPKVQILPVDTMVKEAPSQGRACSKVPAAIEPGSDRNAACEDVASNILLKVPYPIWSQPIQEQVRKEEKIKMGTRGQTTAGAKERLQPGGMANLRWRRMRACKALRIKPSGNQ</sequence>
<accession>A0AAV7QMQ0</accession>
<comment type="caution">
    <text evidence="1">The sequence shown here is derived from an EMBL/GenBank/DDBJ whole genome shotgun (WGS) entry which is preliminary data.</text>
</comment>
<organism evidence="1 2">
    <name type="scientific">Pleurodeles waltl</name>
    <name type="common">Iberian ribbed newt</name>
    <dbReference type="NCBI Taxonomy" id="8319"/>
    <lineage>
        <taxon>Eukaryota</taxon>
        <taxon>Metazoa</taxon>
        <taxon>Chordata</taxon>
        <taxon>Craniata</taxon>
        <taxon>Vertebrata</taxon>
        <taxon>Euteleostomi</taxon>
        <taxon>Amphibia</taxon>
        <taxon>Batrachia</taxon>
        <taxon>Caudata</taxon>
        <taxon>Salamandroidea</taxon>
        <taxon>Salamandridae</taxon>
        <taxon>Pleurodelinae</taxon>
        <taxon>Pleurodeles</taxon>
    </lineage>
</organism>
<reference evidence="1" key="1">
    <citation type="journal article" date="2022" name="bioRxiv">
        <title>Sequencing and chromosome-scale assembly of the giantPleurodeles waltlgenome.</title>
        <authorList>
            <person name="Brown T."/>
            <person name="Elewa A."/>
            <person name="Iarovenko S."/>
            <person name="Subramanian E."/>
            <person name="Araus A.J."/>
            <person name="Petzold A."/>
            <person name="Susuki M."/>
            <person name="Suzuki K.-i.T."/>
            <person name="Hayashi T."/>
            <person name="Toyoda A."/>
            <person name="Oliveira C."/>
            <person name="Osipova E."/>
            <person name="Leigh N.D."/>
            <person name="Simon A."/>
            <person name="Yun M.H."/>
        </authorList>
    </citation>
    <scope>NUCLEOTIDE SEQUENCE</scope>
    <source>
        <strain evidence="1">20211129_DDA</strain>
        <tissue evidence="1">Liver</tissue>
    </source>
</reference>
<evidence type="ECO:0000313" key="1">
    <source>
        <dbReference type="EMBL" id="KAJ1139618.1"/>
    </source>
</evidence>
<protein>
    <submittedName>
        <fullName evidence="1">Uncharacterized protein</fullName>
    </submittedName>
</protein>
<dbReference type="AlphaFoldDB" id="A0AAV7QMQ0"/>
<name>A0AAV7QMQ0_PLEWA</name>
<evidence type="ECO:0000313" key="2">
    <source>
        <dbReference type="Proteomes" id="UP001066276"/>
    </source>
</evidence>
<dbReference type="EMBL" id="JANPWB010000010">
    <property type="protein sequence ID" value="KAJ1139618.1"/>
    <property type="molecule type" value="Genomic_DNA"/>
</dbReference>